<evidence type="ECO:0000313" key="3">
    <source>
        <dbReference type="Proteomes" id="UP000237662"/>
    </source>
</evidence>
<accession>A0A2S6I2L3</accession>
<dbReference type="RefSeq" id="WP_104419925.1">
    <property type="nucleotide sequence ID" value="NZ_PTJC01000006.1"/>
</dbReference>
<gene>
    <name evidence="2" type="ORF">CLV84_2321</name>
</gene>
<reference evidence="2 3" key="1">
    <citation type="submission" date="2018-02" db="EMBL/GenBank/DDBJ databases">
        <title>Genomic Encyclopedia of Archaeal and Bacterial Type Strains, Phase II (KMG-II): from individual species to whole genera.</title>
        <authorList>
            <person name="Goeker M."/>
        </authorList>
    </citation>
    <scope>NUCLEOTIDE SEQUENCE [LARGE SCALE GENOMIC DNA]</scope>
    <source>
        <strain evidence="2 3">DSM 29526</strain>
    </source>
</reference>
<proteinExistence type="predicted"/>
<keyword evidence="1" id="KW-1133">Transmembrane helix</keyword>
<feature type="transmembrane region" description="Helical" evidence="1">
    <location>
        <begin position="12"/>
        <end position="30"/>
    </location>
</feature>
<protein>
    <submittedName>
        <fullName evidence="2">Uncharacterized protein</fullName>
    </submittedName>
</protein>
<evidence type="ECO:0000313" key="2">
    <source>
        <dbReference type="EMBL" id="PPK85424.1"/>
    </source>
</evidence>
<dbReference type="Proteomes" id="UP000237662">
    <property type="component" value="Unassembled WGS sequence"/>
</dbReference>
<keyword evidence="3" id="KW-1185">Reference proteome</keyword>
<name>A0A2S6I2L3_9BACT</name>
<keyword evidence="1" id="KW-0812">Transmembrane</keyword>
<sequence>MPELGNLENVEVMLTILIGLITLVGIGLGVQRSYYRNKVEVLQESHKNHLTKAETQFSGELSELKVRQGSTLQALHLQHEKECAAIRLQAETDNKRLREIIERELSEKQQKAALKKQIPLVQEVKMVYVKYIHIRNEREAPVYSKYINRLEKSIDVHSEYHYYRFNKYNRPNNEITIKDASSGVVDLNILHPWKELEFTDRPSKLNAGKIGQHLENSDVYFTSTVYYNGFNEGNEDIGMRMEMDTLTARMIADFSSIIGLEQMFSKPPDAYLRNRAGEPTRITSLLELSPGVYYLEVNNLKKGESLMMDFHVDWSVLT</sequence>
<dbReference type="EMBL" id="PTJC01000006">
    <property type="protein sequence ID" value="PPK85424.1"/>
    <property type="molecule type" value="Genomic_DNA"/>
</dbReference>
<keyword evidence="1" id="KW-0472">Membrane</keyword>
<comment type="caution">
    <text evidence="2">The sequence shown here is derived from an EMBL/GenBank/DDBJ whole genome shotgun (WGS) entry which is preliminary data.</text>
</comment>
<dbReference type="AlphaFoldDB" id="A0A2S6I2L3"/>
<evidence type="ECO:0000256" key="1">
    <source>
        <dbReference type="SAM" id="Phobius"/>
    </source>
</evidence>
<dbReference type="OrthoDB" id="9810187at2"/>
<organism evidence="2 3">
    <name type="scientific">Neolewinella xylanilytica</name>
    <dbReference type="NCBI Taxonomy" id="1514080"/>
    <lineage>
        <taxon>Bacteria</taxon>
        <taxon>Pseudomonadati</taxon>
        <taxon>Bacteroidota</taxon>
        <taxon>Saprospiria</taxon>
        <taxon>Saprospirales</taxon>
        <taxon>Lewinellaceae</taxon>
        <taxon>Neolewinella</taxon>
    </lineage>
</organism>